<sequence length="50" mass="5868">MPESIVDFPVQILEKGLRLWRFFVGSLHLLESILVTAYDHSSARFQMIEF</sequence>
<protein>
    <submittedName>
        <fullName evidence="1">Uncharacterized protein</fullName>
    </submittedName>
</protein>
<accession>M6JMN7</accession>
<dbReference type="AlphaFoldDB" id="M6JMN7"/>
<feature type="non-terminal residue" evidence="1">
    <location>
        <position position="50"/>
    </location>
</feature>
<comment type="caution">
    <text evidence="1">The sequence shown here is derived from an EMBL/GenBank/DDBJ whole genome shotgun (WGS) entry which is preliminary data.</text>
</comment>
<name>M6JMN7_9LEPT</name>
<proteinExistence type="predicted"/>
<evidence type="ECO:0000313" key="2">
    <source>
        <dbReference type="Proteomes" id="UP000012106"/>
    </source>
</evidence>
<dbReference type="EMBL" id="AHMU02000012">
    <property type="protein sequence ID" value="EMN23134.1"/>
    <property type="molecule type" value="Genomic_DNA"/>
</dbReference>
<evidence type="ECO:0000313" key="1">
    <source>
        <dbReference type="EMBL" id="EMN23134.1"/>
    </source>
</evidence>
<dbReference type="Proteomes" id="UP000012106">
    <property type="component" value="Unassembled WGS sequence"/>
</dbReference>
<organism evidence="1 2">
    <name type="scientific">Leptospira santarosai serovar Arenal str. MAVJ 401</name>
    <dbReference type="NCBI Taxonomy" id="1049976"/>
    <lineage>
        <taxon>Bacteria</taxon>
        <taxon>Pseudomonadati</taxon>
        <taxon>Spirochaetota</taxon>
        <taxon>Spirochaetia</taxon>
        <taxon>Leptospirales</taxon>
        <taxon>Leptospiraceae</taxon>
        <taxon>Leptospira</taxon>
    </lineage>
</organism>
<gene>
    <name evidence="1" type="ORF">LEP1GSC063_2664</name>
</gene>
<reference evidence="1 2" key="1">
    <citation type="submission" date="2013-01" db="EMBL/GenBank/DDBJ databases">
        <authorList>
            <person name="Harkins D.M."/>
            <person name="Durkin A.S."/>
            <person name="Brinkac L.M."/>
            <person name="Haft D.H."/>
            <person name="Selengut J.D."/>
            <person name="Sanka R."/>
            <person name="DePew J."/>
            <person name="Purushe J."/>
            <person name="Hartskeerl R.A."/>
            <person name="Ahmed A."/>
            <person name="van der Linden H."/>
            <person name="Goris M.G.A."/>
            <person name="Vinetz J.M."/>
            <person name="Sutton G.G."/>
            <person name="Nierman W.C."/>
            <person name="Fouts D.E."/>
        </authorList>
    </citation>
    <scope>NUCLEOTIDE SEQUENCE [LARGE SCALE GENOMIC DNA]</scope>
    <source>
        <strain evidence="1 2">MAVJ 401</strain>
    </source>
</reference>